<evidence type="ECO:0000313" key="2">
    <source>
        <dbReference type="EMBL" id="TXX67394.1"/>
    </source>
</evidence>
<proteinExistence type="predicted"/>
<accession>A0ABD7SRE1</accession>
<reference evidence="2 3" key="1">
    <citation type="submission" date="2019-06" db="EMBL/GenBank/DDBJ databases">
        <title>Vibrio cholerae phylogeny based on whole-genome sequencing reveals genetic diversity and population strucutre.</title>
        <authorList>
            <person name="Zhiqiu Y."/>
            <person name="Bin L."/>
            <person name="Lingyan J."/>
        </authorList>
    </citation>
    <scope>NUCLEOTIDE SEQUENCE [LARGE SCALE GENOMIC DNA]</scope>
    <source>
        <strain evidence="2 3">N2814</strain>
    </source>
</reference>
<organism evidence="2 3">
    <name type="scientific">Vibrio cholerae</name>
    <dbReference type="NCBI Taxonomy" id="666"/>
    <lineage>
        <taxon>Bacteria</taxon>
        <taxon>Pseudomonadati</taxon>
        <taxon>Pseudomonadota</taxon>
        <taxon>Gammaproteobacteria</taxon>
        <taxon>Vibrionales</taxon>
        <taxon>Vibrionaceae</taxon>
        <taxon>Vibrio</taxon>
    </lineage>
</organism>
<keyword evidence="1" id="KW-0175">Coiled coil</keyword>
<evidence type="ECO:0000313" key="3">
    <source>
        <dbReference type="Proteomes" id="UP000323819"/>
    </source>
</evidence>
<name>A0ABD7SRE1_VIBCL</name>
<dbReference type="RefSeq" id="WP_148521538.1">
    <property type="nucleotide sequence ID" value="NZ_VSIJ01000005.1"/>
</dbReference>
<gene>
    <name evidence="2" type="ORF">FXF03_02105</name>
</gene>
<comment type="caution">
    <text evidence="2">The sequence shown here is derived from an EMBL/GenBank/DDBJ whole genome shotgun (WGS) entry which is preliminary data.</text>
</comment>
<feature type="coiled-coil region" evidence="1">
    <location>
        <begin position="31"/>
        <end position="65"/>
    </location>
</feature>
<protein>
    <submittedName>
        <fullName evidence="2">Uncharacterized protein</fullName>
    </submittedName>
</protein>
<dbReference type="EMBL" id="VSIJ01000005">
    <property type="protein sequence ID" value="TXX67394.1"/>
    <property type="molecule type" value="Genomic_DNA"/>
</dbReference>
<evidence type="ECO:0000256" key="1">
    <source>
        <dbReference type="SAM" id="Coils"/>
    </source>
</evidence>
<sequence length="149" mass="16821">MKDKTLEITVVSQQQTISSQQQTISSQLISILKNSERIEKLERLLDQKNNEVNSLNAQFNELKRRIELLGISANALLSDDVFMAIALKELVPLTFHKQLSKIKVPSLEEVIQELPAYSAASFADKNKAEEQHAYLALNIMALVNQPDME</sequence>
<dbReference type="AlphaFoldDB" id="A0ABD7SRE1"/>
<dbReference type="Proteomes" id="UP000323819">
    <property type="component" value="Unassembled WGS sequence"/>
</dbReference>